<evidence type="ECO:0000313" key="4">
    <source>
        <dbReference type="EMBL" id="CAN94028.1"/>
    </source>
</evidence>
<proteinExistence type="predicted"/>
<evidence type="ECO:0000313" key="5">
    <source>
        <dbReference type="Proteomes" id="UP000002139"/>
    </source>
</evidence>
<dbReference type="InterPro" id="IPR050491">
    <property type="entry name" value="AmpC-like"/>
</dbReference>
<dbReference type="InterPro" id="IPR001466">
    <property type="entry name" value="Beta-lactam-related"/>
</dbReference>
<keyword evidence="2" id="KW-1133">Transmembrane helix</keyword>
<dbReference type="MEROPS" id="S12.003"/>
<name>A9EPL5_SORC5</name>
<feature type="region of interest" description="Disordered" evidence="1">
    <location>
        <begin position="53"/>
        <end position="139"/>
    </location>
</feature>
<organism evidence="4 5">
    <name type="scientific">Sorangium cellulosum (strain So ce56)</name>
    <name type="common">Polyangium cellulosum (strain So ce56)</name>
    <dbReference type="NCBI Taxonomy" id="448385"/>
    <lineage>
        <taxon>Bacteria</taxon>
        <taxon>Pseudomonadati</taxon>
        <taxon>Myxococcota</taxon>
        <taxon>Polyangia</taxon>
        <taxon>Polyangiales</taxon>
        <taxon>Polyangiaceae</taxon>
        <taxon>Sorangium</taxon>
    </lineage>
</organism>
<dbReference type="PANTHER" id="PTHR46825:SF7">
    <property type="entry name" value="D-ALANYL-D-ALANINE CARBOXYPEPTIDASE"/>
    <property type="match status" value="1"/>
</dbReference>
<keyword evidence="2" id="KW-0812">Transmembrane</keyword>
<dbReference type="PANTHER" id="PTHR46825">
    <property type="entry name" value="D-ALANYL-D-ALANINE-CARBOXYPEPTIDASE/ENDOPEPTIDASE AMPH"/>
    <property type="match status" value="1"/>
</dbReference>
<evidence type="ECO:0000256" key="2">
    <source>
        <dbReference type="SAM" id="Phobius"/>
    </source>
</evidence>
<dbReference type="BioCyc" id="SCEL448385:SCE_RS19830-MONOMER"/>
<sequence>MRSLHRHFTSPRTRAASAAEVSLRSVFSMVLVSALLGSSALLAGCSDAGGTPENTGGGAGVGGDAGSGGEDAGSGGEDAGSGGQNAGSGGQNAGSGGEDAGSGGEDAGSGGGGDPSGECTEGSTSGANTDPDDPVQQGADHLVGDLEFPAVLVAVGDRDGQTRHYTAGVGDLETEAKVPVDGQVRIGSNSKTFTAVVVLQLVGEGDVDLDAPIETYLPGLVRGDGIDGREITVRQLLQHTSGLPDYDDVLLAEGVFKVQHTYVDPHALLDMALAQPGKAPGTEWAYSNTNYVLAGMIVEKVTGRPLNEEITRRIIERIGLRNTYLPGVGDQRIRGCHPRGYHTDVPGEPLQDITELDPGWGWAAGQVIATPSDLNRFYTALFGGELVEPAQLEELRATVDAPAMWPGARYGLGVVSTPLSCDGLVWGHGGDIPGFHTRGGVTEDGRAVTVAITVLPYFVYGEEGAEQAYMDVLGLVDTALCE</sequence>
<dbReference type="EMBL" id="AM746676">
    <property type="protein sequence ID" value="CAN94028.1"/>
    <property type="molecule type" value="Genomic_DNA"/>
</dbReference>
<feature type="transmembrane region" description="Helical" evidence="2">
    <location>
        <begin position="21"/>
        <end position="43"/>
    </location>
</feature>
<accession>A9EPL5</accession>
<keyword evidence="5" id="KW-1185">Reference proteome</keyword>
<reference evidence="4 5" key="1">
    <citation type="journal article" date="2007" name="Nat. Biotechnol.">
        <title>Complete genome sequence of the myxobacterium Sorangium cellulosum.</title>
        <authorList>
            <person name="Schneiker S."/>
            <person name="Perlova O."/>
            <person name="Kaiser O."/>
            <person name="Gerth K."/>
            <person name="Alici A."/>
            <person name="Altmeyer M.O."/>
            <person name="Bartels D."/>
            <person name="Bekel T."/>
            <person name="Beyer S."/>
            <person name="Bode E."/>
            <person name="Bode H.B."/>
            <person name="Bolten C.J."/>
            <person name="Choudhuri J.V."/>
            <person name="Doss S."/>
            <person name="Elnakady Y.A."/>
            <person name="Frank B."/>
            <person name="Gaigalat L."/>
            <person name="Goesmann A."/>
            <person name="Groeger C."/>
            <person name="Gross F."/>
            <person name="Jelsbak L."/>
            <person name="Jelsbak L."/>
            <person name="Kalinowski J."/>
            <person name="Kegler C."/>
            <person name="Knauber T."/>
            <person name="Konietzny S."/>
            <person name="Kopp M."/>
            <person name="Krause L."/>
            <person name="Krug D."/>
            <person name="Linke B."/>
            <person name="Mahmud T."/>
            <person name="Martinez-Arias R."/>
            <person name="McHardy A.C."/>
            <person name="Merai M."/>
            <person name="Meyer F."/>
            <person name="Mormann S."/>
            <person name="Munoz-Dorado J."/>
            <person name="Perez J."/>
            <person name="Pradella S."/>
            <person name="Rachid S."/>
            <person name="Raddatz G."/>
            <person name="Rosenau F."/>
            <person name="Rueckert C."/>
            <person name="Sasse F."/>
            <person name="Scharfe M."/>
            <person name="Schuster S.C."/>
            <person name="Suen G."/>
            <person name="Treuner-Lange A."/>
            <person name="Velicer G.J."/>
            <person name="Vorholter F.-J."/>
            <person name="Weissman K.J."/>
            <person name="Welch R.D."/>
            <person name="Wenzel S.C."/>
            <person name="Whitworth D.E."/>
            <person name="Wilhelm S."/>
            <person name="Wittmann C."/>
            <person name="Bloecker H."/>
            <person name="Puehler A."/>
            <person name="Mueller R."/>
        </authorList>
    </citation>
    <scope>NUCLEOTIDE SEQUENCE [LARGE SCALE GENOMIC DNA]</scope>
    <source>
        <strain evidence="5">So ce56</strain>
    </source>
</reference>
<keyword evidence="2" id="KW-0472">Membrane</keyword>
<gene>
    <name evidence="4" type="ordered locus">sce3868</name>
</gene>
<dbReference type="eggNOG" id="COG1680">
    <property type="taxonomic scope" value="Bacteria"/>
</dbReference>
<evidence type="ECO:0000259" key="3">
    <source>
        <dbReference type="Pfam" id="PF00144"/>
    </source>
</evidence>
<dbReference type="AlphaFoldDB" id="A9EPL5"/>
<dbReference type="KEGG" id="scl:sce3868"/>
<dbReference type="Gene3D" id="3.40.710.10">
    <property type="entry name" value="DD-peptidase/beta-lactamase superfamily"/>
    <property type="match status" value="1"/>
</dbReference>
<dbReference type="STRING" id="448385.sce3868"/>
<dbReference type="Proteomes" id="UP000002139">
    <property type="component" value="Chromosome"/>
</dbReference>
<protein>
    <submittedName>
        <fullName evidence="4">Alkaline D-peptidase</fullName>
    </submittedName>
</protein>
<dbReference type="Pfam" id="PF00144">
    <property type="entry name" value="Beta-lactamase"/>
    <property type="match status" value="1"/>
</dbReference>
<feature type="domain" description="Beta-lactamase-related" evidence="3">
    <location>
        <begin position="141"/>
        <end position="453"/>
    </location>
</feature>
<dbReference type="InterPro" id="IPR012338">
    <property type="entry name" value="Beta-lactam/transpept-like"/>
</dbReference>
<dbReference type="SUPFAM" id="SSF56601">
    <property type="entry name" value="beta-lactamase/transpeptidase-like"/>
    <property type="match status" value="1"/>
</dbReference>
<dbReference type="HOGENOM" id="CLU_020027_2_3_7"/>
<dbReference type="RefSeq" id="WP_012236498.1">
    <property type="nucleotide sequence ID" value="NC_010162.1"/>
</dbReference>
<evidence type="ECO:0000256" key="1">
    <source>
        <dbReference type="SAM" id="MobiDB-lite"/>
    </source>
</evidence>
<feature type="compositionally biased region" description="Gly residues" evidence="1">
    <location>
        <begin position="55"/>
        <end position="115"/>
    </location>
</feature>